<dbReference type="KEGG" id="smam:Mal15_29580"/>
<proteinExistence type="predicted"/>
<sequence length="80" mass="8975">MKFEDLSPTERLIAEQAVLHFRELNQACSQAADGTVLGVAEELAMRQGRELIRLNLERSLEQEAIQTQKKGRRAGPARAE</sequence>
<name>A0A5B9MFV4_9BACT</name>
<keyword evidence="2" id="KW-1185">Reference proteome</keyword>
<gene>
    <name evidence="1" type="ORF">Mal15_29580</name>
</gene>
<dbReference type="EMBL" id="CP036264">
    <property type="protein sequence ID" value="QEF98900.1"/>
    <property type="molecule type" value="Genomic_DNA"/>
</dbReference>
<protein>
    <submittedName>
        <fullName evidence="1">Uncharacterized protein</fullName>
    </submittedName>
</protein>
<dbReference type="Proteomes" id="UP000321353">
    <property type="component" value="Chromosome"/>
</dbReference>
<evidence type="ECO:0000313" key="2">
    <source>
        <dbReference type="Proteomes" id="UP000321353"/>
    </source>
</evidence>
<organism evidence="1 2">
    <name type="scientific">Stieleria maiorica</name>
    <dbReference type="NCBI Taxonomy" id="2795974"/>
    <lineage>
        <taxon>Bacteria</taxon>
        <taxon>Pseudomonadati</taxon>
        <taxon>Planctomycetota</taxon>
        <taxon>Planctomycetia</taxon>
        <taxon>Pirellulales</taxon>
        <taxon>Pirellulaceae</taxon>
        <taxon>Stieleria</taxon>
    </lineage>
</organism>
<dbReference type="AlphaFoldDB" id="A0A5B9MFV4"/>
<accession>A0A5B9MFV4</accession>
<reference evidence="1 2" key="1">
    <citation type="submission" date="2019-02" db="EMBL/GenBank/DDBJ databases">
        <title>Planctomycetal bacteria perform biofilm scaping via a novel small molecule.</title>
        <authorList>
            <person name="Jeske O."/>
            <person name="Boedeker C."/>
            <person name="Wiegand S."/>
            <person name="Breitling P."/>
            <person name="Kallscheuer N."/>
            <person name="Jogler M."/>
            <person name="Rohde M."/>
            <person name="Petersen J."/>
            <person name="Medema M.H."/>
            <person name="Surup F."/>
            <person name="Jogler C."/>
        </authorList>
    </citation>
    <scope>NUCLEOTIDE SEQUENCE [LARGE SCALE GENOMIC DNA]</scope>
    <source>
        <strain evidence="1 2">Mal15</strain>
    </source>
</reference>
<evidence type="ECO:0000313" key="1">
    <source>
        <dbReference type="EMBL" id="QEF98900.1"/>
    </source>
</evidence>
<dbReference type="RefSeq" id="WP_233903604.1">
    <property type="nucleotide sequence ID" value="NZ_CP036264.1"/>
</dbReference>